<dbReference type="Proteomes" id="UP001345219">
    <property type="component" value="Chromosome 8"/>
</dbReference>
<feature type="compositionally biased region" description="Polar residues" evidence="3">
    <location>
        <begin position="232"/>
        <end position="243"/>
    </location>
</feature>
<dbReference type="Pfam" id="PF06200">
    <property type="entry name" value="tify"/>
    <property type="match status" value="1"/>
</dbReference>
<sequence length="243" mass="26496">MSTLSEFAGRIPAKQPEKFGFSQTCSLLSQYLKENKAALGELNLTGTPEVFRQIVAPMNLFPENQIADPTPKSQLTQIQKSMNVLPQFARSGAKMSHATAEEPKAAQMTIFYAGQVIVFNDFPADKAKEVLLLASKGSNSQVFAPQPTLAPKIQINPVEVEPNTRGLPPSSVMSNPVQDCLPRPVEQIVSVSPMADLPIARRNSLHRFLEKRKDRITAKSPYPVAGAAKPAENNSWLSLSASQ</sequence>
<accession>A0AAN7JVG8</accession>
<dbReference type="AlphaFoldDB" id="A0AAN7JVG8"/>
<name>A0AAN7JVG8_9MYRT</name>
<evidence type="ECO:0000256" key="2">
    <source>
        <dbReference type="RuleBase" id="RU369065"/>
    </source>
</evidence>
<dbReference type="InterPro" id="IPR040390">
    <property type="entry name" value="TIFY/JAZ"/>
</dbReference>
<dbReference type="GO" id="GO:0005634">
    <property type="term" value="C:nucleus"/>
    <property type="evidence" value="ECO:0007669"/>
    <property type="project" value="UniProtKB-SubCell"/>
</dbReference>
<dbReference type="GO" id="GO:0009611">
    <property type="term" value="P:response to wounding"/>
    <property type="evidence" value="ECO:0007669"/>
    <property type="project" value="UniProtKB-UniRule"/>
</dbReference>
<comment type="domain">
    <text evidence="2">The jas domain is required for interaction with COI1.</text>
</comment>
<dbReference type="SMART" id="SM00979">
    <property type="entry name" value="TIFY"/>
    <property type="match status" value="1"/>
</dbReference>
<evidence type="ECO:0000256" key="3">
    <source>
        <dbReference type="SAM" id="MobiDB-lite"/>
    </source>
</evidence>
<comment type="subcellular location">
    <subcellularLocation>
        <location evidence="2">Nucleus</location>
    </subcellularLocation>
</comment>
<dbReference type="InterPro" id="IPR010399">
    <property type="entry name" value="Tify_dom"/>
</dbReference>
<protein>
    <recommendedName>
        <fullName evidence="2">Protein TIFY</fullName>
    </recommendedName>
    <alternativeName>
        <fullName evidence="2">Jasmonate ZIM domain-containing protein</fullName>
    </alternativeName>
</protein>
<gene>
    <name evidence="5" type="ORF">SAY87_009697</name>
</gene>
<keyword evidence="6" id="KW-1185">Reference proteome</keyword>
<dbReference type="GO" id="GO:2000022">
    <property type="term" value="P:regulation of jasmonic acid mediated signaling pathway"/>
    <property type="evidence" value="ECO:0007669"/>
    <property type="project" value="UniProtKB-UniRule"/>
</dbReference>
<dbReference type="EMBL" id="JAXIOK010000014">
    <property type="protein sequence ID" value="KAK4755940.1"/>
    <property type="molecule type" value="Genomic_DNA"/>
</dbReference>
<evidence type="ECO:0000313" key="5">
    <source>
        <dbReference type="EMBL" id="KAK4755940.1"/>
    </source>
</evidence>
<comment type="caution">
    <text evidence="5">The sequence shown here is derived from an EMBL/GenBank/DDBJ whole genome shotgun (WGS) entry which is preliminary data.</text>
</comment>
<dbReference type="InterPro" id="IPR018467">
    <property type="entry name" value="CCT_CS"/>
</dbReference>
<reference evidence="5 6" key="1">
    <citation type="journal article" date="2023" name="Hortic Res">
        <title>Pangenome of water caltrop reveals structural variations and asymmetric subgenome divergence after allopolyploidization.</title>
        <authorList>
            <person name="Zhang X."/>
            <person name="Chen Y."/>
            <person name="Wang L."/>
            <person name="Yuan Y."/>
            <person name="Fang M."/>
            <person name="Shi L."/>
            <person name="Lu R."/>
            <person name="Comes H.P."/>
            <person name="Ma Y."/>
            <person name="Chen Y."/>
            <person name="Huang G."/>
            <person name="Zhou Y."/>
            <person name="Zheng Z."/>
            <person name="Qiu Y."/>
        </authorList>
    </citation>
    <scope>NUCLEOTIDE SEQUENCE [LARGE SCALE GENOMIC DNA]</scope>
    <source>
        <tissue evidence="5">Roots</tissue>
    </source>
</reference>
<dbReference type="PANTHER" id="PTHR33077">
    <property type="entry name" value="PROTEIN TIFY 4A-RELATED-RELATED"/>
    <property type="match status" value="1"/>
</dbReference>
<comment type="function">
    <text evidence="2">Repressor of jasmonate responses.</text>
</comment>
<dbReference type="PANTHER" id="PTHR33077:SF140">
    <property type="entry name" value="PROTEIN TIFY 10B"/>
    <property type="match status" value="1"/>
</dbReference>
<proteinExistence type="inferred from homology"/>
<feature type="region of interest" description="Disordered" evidence="3">
    <location>
        <begin position="219"/>
        <end position="243"/>
    </location>
</feature>
<evidence type="ECO:0000313" key="6">
    <source>
        <dbReference type="Proteomes" id="UP001345219"/>
    </source>
</evidence>
<organism evidence="5 6">
    <name type="scientific">Trapa incisa</name>
    <dbReference type="NCBI Taxonomy" id="236973"/>
    <lineage>
        <taxon>Eukaryota</taxon>
        <taxon>Viridiplantae</taxon>
        <taxon>Streptophyta</taxon>
        <taxon>Embryophyta</taxon>
        <taxon>Tracheophyta</taxon>
        <taxon>Spermatophyta</taxon>
        <taxon>Magnoliopsida</taxon>
        <taxon>eudicotyledons</taxon>
        <taxon>Gunneridae</taxon>
        <taxon>Pentapetalae</taxon>
        <taxon>rosids</taxon>
        <taxon>malvids</taxon>
        <taxon>Myrtales</taxon>
        <taxon>Lythraceae</taxon>
        <taxon>Trapa</taxon>
    </lineage>
</organism>
<keyword evidence="2" id="KW-0539">Nucleus</keyword>
<dbReference type="GO" id="GO:0031347">
    <property type="term" value="P:regulation of defense response"/>
    <property type="evidence" value="ECO:0007669"/>
    <property type="project" value="UniProtKB-UniRule"/>
</dbReference>
<evidence type="ECO:0000259" key="4">
    <source>
        <dbReference type="PROSITE" id="PS51320"/>
    </source>
</evidence>
<feature type="domain" description="Tify" evidence="4">
    <location>
        <begin position="101"/>
        <end position="136"/>
    </location>
</feature>
<comment type="similarity">
    <text evidence="1 2">Belongs to the TIFY/JAZ family.</text>
</comment>
<dbReference type="PROSITE" id="PS51320">
    <property type="entry name" value="TIFY"/>
    <property type="match status" value="1"/>
</dbReference>
<evidence type="ECO:0000256" key="1">
    <source>
        <dbReference type="ARBA" id="ARBA00008614"/>
    </source>
</evidence>
<dbReference type="Pfam" id="PF09425">
    <property type="entry name" value="Jas_motif"/>
    <property type="match status" value="1"/>
</dbReference>
<keyword evidence="2" id="KW-1184">Jasmonic acid signaling pathway</keyword>